<dbReference type="PANTHER" id="PTHR24148">
    <property type="entry name" value="ANKYRIN REPEAT DOMAIN-CONTAINING PROTEIN 39 HOMOLOG-RELATED"/>
    <property type="match status" value="1"/>
</dbReference>
<protein>
    <recommendedName>
        <fullName evidence="1">Heterokaryon incompatibility domain-containing protein</fullName>
    </recommendedName>
</protein>
<evidence type="ECO:0000313" key="3">
    <source>
        <dbReference type="Proteomes" id="UP000799424"/>
    </source>
</evidence>
<evidence type="ECO:0000313" key="2">
    <source>
        <dbReference type="EMBL" id="KAF2826061.1"/>
    </source>
</evidence>
<feature type="domain" description="Heterokaryon incompatibility" evidence="1">
    <location>
        <begin position="52"/>
        <end position="191"/>
    </location>
</feature>
<proteinExistence type="predicted"/>
<dbReference type="Pfam" id="PF06985">
    <property type="entry name" value="HET"/>
    <property type="match status" value="1"/>
</dbReference>
<dbReference type="Proteomes" id="UP000799424">
    <property type="component" value="Unassembled WGS sequence"/>
</dbReference>
<sequence length="648" mass="73108">MRAAAAAGSIPARSDFAIREKARKLKQSLNTYKRAGAVTSDETEAIVSLHDSQSTISTTRNLDAALRHLRYGKSLRVVWIDALCINQSSTDEKNKQVAAMGEIYSMADRVIMWLGIRENGSDKALHIIELMTQYVEMDWDKSQIRSSHKCPDREKHWGDLTANLPFYSGTLNPVLTFFEKSYFKRLWIRQETALARFSVVQCGTRIISGEKLRIAAACFYRKIIPPNSVRKGRFSDFSVACRSLYQVCLPAGRISYHYLRHFLGDAKCRDPRDRIYAISALLFEEDKLLDIKADYSLDVEKLYMEVARRLISRDKNLVILDSCVLSVRALDVPSWTPDWSTSMPSGLSITETNWSASGWITSQISMQNDRLVRASGMAVRTVCEVVGTIVEHVDDAASSGYAEIIRILRCATPTAEHLTALEIARYRWTEIFCSSLFCRSFRESELLLKRKRLDFASLVEVTELVQSSALTFEEMVQETTLPLENLLISMHHDLHTRAVFLCNDGSAGFSFPGVQEGDIVSVLFGCRFPVLLRPASQGSPSKVETWEVVSTAVIAGLMEGEAIYGDKLPLHWFTLEHGKKDAEGSYWIDGHRNGFYDSKSQTLETNPAKILTDMGIKVESYQRRPHRLEVLPETLRAAGIPLREFLLA</sequence>
<dbReference type="InterPro" id="IPR052895">
    <property type="entry name" value="HetReg/Transcr_Mod"/>
</dbReference>
<evidence type="ECO:0000259" key="1">
    <source>
        <dbReference type="Pfam" id="PF06985"/>
    </source>
</evidence>
<reference evidence="2" key="1">
    <citation type="journal article" date="2020" name="Stud. Mycol.">
        <title>101 Dothideomycetes genomes: a test case for predicting lifestyles and emergence of pathogens.</title>
        <authorList>
            <person name="Haridas S."/>
            <person name="Albert R."/>
            <person name="Binder M."/>
            <person name="Bloem J."/>
            <person name="Labutti K."/>
            <person name="Salamov A."/>
            <person name="Andreopoulos B."/>
            <person name="Baker S."/>
            <person name="Barry K."/>
            <person name="Bills G."/>
            <person name="Bluhm B."/>
            <person name="Cannon C."/>
            <person name="Castanera R."/>
            <person name="Culley D."/>
            <person name="Daum C."/>
            <person name="Ezra D."/>
            <person name="Gonzalez J."/>
            <person name="Henrissat B."/>
            <person name="Kuo A."/>
            <person name="Liang C."/>
            <person name="Lipzen A."/>
            <person name="Lutzoni F."/>
            <person name="Magnuson J."/>
            <person name="Mondo S."/>
            <person name="Nolan M."/>
            <person name="Ohm R."/>
            <person name="Pangilinan J."/>
            <person name="Park H.-J."/>
            <person name="Ramirez L."/>
            <person name="Alfaro M."/>
            <person name="Sun H."/>
            <person name="Tritt A."/>
            <person name="Yoshinaga Y."/>
            <person name="Zwiers L.-H."/>
            <person name="Turgeon B."/>
            <person name="Goodwin S."/>
            <person name="Spatafora J."/>
            <person name="Crous P."/>
            <person name="Grigoriev I."/>
        </authorList>
    </citation>
    <scope>NUCLEOTIDE SEQUENCE</scope>
    <source>
        <strain evidence="2">CBS 113818</strain>
    </source>
</reference>
<dbReference type="PANTHER" id="PTHR24148:SF64">
    <property type="entry name" value="HETEROKARYON INCOMPATIBILITY DOMAIN-CONTAINING PROTEIN"/>
    <property type="match status" value="1"/>
</dbReference>
<keyword evidence="3" id="KW-1185">Reference proteome</keyword>
<dbReference type="OrthoDB" id="4850726at2759"/>
<dbReference type="EMBL" id="MU006227">
    <property type="protein sequence ID" value="KAF2826061.1"/>
    <property type="molecule type" value="Genomic_DNA"/>
</dbReference>
<accession>A0A6A6ZYI7</accession>
<name>A0A6A6ZYI7_9PLEO</name>
<gene>
    <name evidence="2" type="ORF">CC86DRAFT_324930</name>
</gene>
<dbReference type="InterPro" id="IPR010730">
    <property type="entry name" value="HET"/>
</dbReference>
<dbReference type="AlphaFoldDB" id="A0A6A6ZYI7"/>
<organism evidence="2 3">
    <name type="scientific">Ophiobolus disseminans</name>
    <dbReference type="NCBI Taxonomy" id="1469910"/>
    <lineage>
        <taxon>Eukaryota</taxon>
        <taxon>Fungi</taxon>
        <taxon>Dikarya</taxon>
        <taxon>Ascomycota</taxon>
        <taxon>Pezizomycotina</taxon>
        <taxon>Dothideomycetes</taxon>
        <taxon>Pleosporomycetidae</taxon>
        <taxon>Pleosporales</taxon>
        <taxon>Pleosporineae</taxon>
        <taxon>Phaeosphaeriaceae</taxon>
        <taxon>Ophiobolus</taxon>
    </lineage>
</organism>